<proteinExistence type="predicted"/>
<name>A0A223KV12_9BACI</name>
<protein>
    <submittedName>
        <fullName evidence="2">Protein CsbA</fullName>
    </submittedName>
</protein>
<organism evidence="2 3">
    <name type="scientific">Sutcliffiella cohnii</name>
    <dbReference type="NCBI Taxonomy" id="33932"/>
    <lineage>
        <taxon>Bacteria</taxon>
        <taxon>Bacillati</taxon>
        <taxon>Bacillota</taxon>
        <taxon>Bacilli</taxon>
        <taxon>Bacillales</taxon>
        <taxon>Bacillaceae</taxon>
        <taxon>Sutcliffiella</taxon>
    </lineage>
</organism>
<keyword evidence="3" id="KW-1185">Reference proteome</keyword>
<evidence type="ECO:0000313" key="2">
    <source>
        <dbReference type="EMBL" id="AST93310.1"/>
    </source>
</evidence>
<dbReference type="KEGG" id="bcoh:BC6307_19610"/>
<dbReference type="AlphaFoldDB" id="A0A223KV12"/>
<evidence type="ECO:0000313" key="3">
    <source>
        <dbReference type="Proteomes" id="UP000215224"/>
    </source>
</evidence>
<feature type="transmembrane region" description="Helical" evidence="1">
    <location>
        <begin position="50"/>
        <end position="67"/>
    </location>
</feature>
<accession>A0A223KV12</accession>
<evidence type="ECO:0000256" key="1">
    <source>
        <dbReference type="SAM" id="Phobius"/>
    </source>
</evidence>
<dbReference type="InterPro" id="IPR019242">
    <property type="entry name" value="DUF2198"/>
</dbReference>
<keyword evidence="1" id="KW-0472">Membrane</keyword>
<keyword evidence="1" id="KW-0812">Transmembrane</keyword>
<keyword evidence="1" id="KW-1133">Transmembrane helix</keyword>
<reference evidence="2 3" key="1">
    <citation type="submission" date="2016-12" db="EMBL/GenBank/DDBJ databases">
        <title>The whole genome sequencing and assembly of Bacillus cohnii DSM 6307T strain.</title>
        <authorList>
            <person name="Lee Y.-J."/>
            <person name="Yi H."/>
            <person name="Bahn Y.-S."/>
            <person name="Kim J.F."/>
            <person name="Lee D.-W."/>
        </authorList>
    </citation>
    <scope>NUCLEOTIDE SEQUENCE [LARGE SCALE GENOMIC DNA]</scope>
    <source>
        <strain evidence="2 3">DSM 6307</strain>
    </source>
</reference>
<dbReference type="Pfam" id="PF09964">
    <property type="entry name" value="DUF2198"/>
    <property type="match status" value="1"/>
</dbReference>
<dbReference type="EMBL" id="CP018866">
    <property type="protein sequence ID" value="AST93310.1"/>
    <property type="molecule type" value="Genomic_DNA"/>
</dbReference>
<dbReference type="STRING" id="1314751.GCA_001591425_04229"/>
<sequence length="75" mass="8533">MLAIKIIVALFLPALLVVLFTRVTYNLYVGTGLALALLIASYYKGYTDEWYIIAIDMMSLLVGFLYGRRVIRNLK</sequence>
<dbReference type="Proteomes" id="UP000215224">
    <property type="component" value="Chromosome"/>
</dbReference>
<gene>
    <name evidence="2" type="ORF">BC6307_19610</name>
</gene>